<keyword evidence="1" id="KW-0812">Transmembrane</keyword>
<feature type="transmembrane region" description="Helical" evidence="1">
    <location>
        <begin position="285"/>
        <end position="307"/>
    </location>
</feature>
<feature type="transmembrane region" description="Helical" evidence="1">
    <location>
        <begin position="197"/>
        <end position="215"/>
    </location>
</feature>
<dbReference type="EMBL" id="QFQP01000041">
    <property type="protein sequence ID" value="PZR05958.1"/>
    <property type="molecule type" value="Genomic_DNA"/>
</dbReference>
<evidence type="ECO:0000256" key="1">
    <source>
        <dbReference type="SAM" id="Phobius"/>
    </source>
</evidence>
<feature type="transmembrane region" description="Helical" evidence="1">
    <location>
        <begin position="128"/>
        <end position="152"/>
    </location>
</feature>
<accession>A0A2W5UAH7</accession>
<dbReference type="PANTHER" id="PTHR36927">
    <property type="entry name" value="BLR4337 PROTEIN"/>
    <property type="match status" value="1"/>
</dbReference>
<gene>
    <name evidence="3" type="ORF">DI536_31350</name>
</gene>
<feature type="transmembrane region" description="Helical" evidence="1">
    <location>
        <begin position="50"/>
        <end position="70"/>
    </location>
</feature>
<feature type="transmembrane region" description="Helical" evidence="1">
    <location>
        <begin position="90"/>
        <end position="108"/>
    </location>
</feature>
<reference evidence="3 4" key="1">
    <citation type="submission" date="2017-08" db="EMBL/GenBank/DDBJ databases">
        <title>Infants hospitalized years apart are colonized by the same room-sourced microbial strains.</title>
        <authorList>
            <person name="Brooks B."/>
            <person name="Olm M.R."/>
            <person name="Firek B.A."/>
            <person name="Baker R."/>
            <person name="Thomas B.C."/>
            <person name="Morowitz M.J."/>
            <person name="Banfield J.F."/>
        </authorList>
    </citation>
    <scope>NUCLEOTIDE SEQUENCE [LARGE SCALE GENOMIC DNA]</scope>
    <source>
        <strain evidence="3">S2_003_000_R2_14</strain>
    </source>
</reference>
<dbReference type="Pfam" id="PF01757">
    <property type="entry name" value="Acyl_transf_3"/>
    <property type="match status" value="1"/>
</dbReference>
<protein>
    <recommendedName>
        <fullName evidence="2">Acyltransferase 3 domain-containing protein</fullName>
    </recommendedName>
</protein>
<dbReference type="Proteomes" id="UP000249061">
    <property type="component" value="Unassembled WGS sequence"/>
</dbReference>
<name>A0A2W5UAH7_9BACT</name>
<dbReference type="InterPro" id="IPR050623">
    <property type="entry name" value="Glucan_succinyl_AcylTrfase"/>
</dbReference>
<feature type="transmembrane region" description="Helical" evidence="1">
    <location>
        <begin position="227"/>
        <end position="243"/>
    </location>
</feature>
<dbReference type="PANTHER" id="PTHR36927:SF1">
    <property type="entry name" value="MDO-LIKE PROTEIN"/>
    <property type="match status" value="1"/>
</dbReference>
<keyword evidence="1" id="KW-1133">Transmembrane helix</keyword>
<keyword evidence="1" id="KW-0472">Membrane</keyword>
<sequence length="352" mass="39827">MSAQRYDGLDAVRAGAMLLGLAYHATYSWLPRVAPWYFVADTSPVDGLQFVTGFLHAWRMQLFFVLSGFFSHLVFERRGAAFLGERSRKLLVPLLVALPVVLACDFALRRASFEYGLMSEDYALGADFRFAPVHLWFLIYLWCFCVIAWAAPTTPFFTQLISRASKFAPSLLVLAVPTCVGLWFHPENKPDHFFWPQPFELLHYGLFFAFGWWLWPQREHVASLRTWAPVFLLAGLGLSAWVFTGSRQWQPEGQVLTGLIAWLLSLGALGLAFSVRSAERPGLRLLVDASYWTYLVHYPLVLAFQLLFARTAGPGLAEYALTVAFTFAICLTTFVLLVRRSVLAPWLGVRAR</sequence>
<feature type="transmembrane region" description="Helical" evidence="1">
    <location>
        <begin position="319"/>
        <end position="338"/>
    </location>
</feature>
<evidence type="ECO:0000259" key="2">
    <source>
        <dbReference type="Pfam" id="PF01757"/>
    </source>
</evidence>
<feature type="transmembrane region" description="Helical" evidence="1">
    <location>
        <begin position="12"/>
        <end position="30"/>
    </location>
</feature>
<proteinExistence type="predicted"/>
<feature type="transmembrane region" description="Helical" evidence="1">
    <location>
        <begin position="255"/>
        <end position="273"/>
    </location>
</feature>
<feature type="domain" description="Acyltransferase 3" evidence="2">
    <location>
        <begin position="7"/>
        <end position="333"/>
    </location>
</feature>
<dbReference type="GO" id="GO:0016747">
    <property type="term" value="F:acyltransferase activity, transferring groups other than amino-acyl groups"/>
    <property type="evidence" value="ECO:0007669"/>
    <property type="project" value="InterPro"/>
</dbReference>
<organism evidence="3 4">
    <name type="scientific">Archangium gephyra</name>
    <dbReference type="NCBI Taxonomy" id="48"/>
    <lineage>
        <taxon>Bacteria</taxon>
        <taxon>Pseudomonadati</taxon>
        <taxon>Myxococcota</taxon>
        <taxon>Myxococcia</taxon>
        <taxon>Myxococcales</taxon>
        <taxon>Cystobacterineae</taxon>
        <taxon>Archangiaceae</taxon>
        <taxon>Archangium</taxon>
    </lineage>
</organism>
<evidence type="ECO:0000313" key="3">
    <source>
        <dbReference type="EMBL" id="PZR05958.1"/>
    </source>
</evidence>
<dbReference type="AlphaFoldDB" id="A0A2W5UAH7"/>
<comment type="caution">
    <text evidence="3">The sequence shown here is derived from an EMBL/GenBank/DDBJ whole genome shotgun (WGS) entry which is preliminary data.</text>
</comment>
<feature type="transmembrane region" description="Helical" evidence="1">
    <location>
        <begin position="164"/>
        <end position="185"/>
    </location>
</feature>
<dbReference type="InterPro" id="IPR002656">
    <property type="entry name" value="Acyl_transf_3_dom"/>
</dbReference>
<evidence type="ECO:0000313" key="4">
    <source>
        <dbReference type="Proteomes" id="UP000249061"/>
    </source>
</evidence>